<dbReference type="PANTHER" id="PTHR33389:SF33">
    <property type="entry name" value="DUF2921 FAMILY PROTEIN"/>
    <property type="match status" value="1"/>
</dbReference>
<keyword evidence="7" id="KW-0833">Ubl conjugation pathway</keyword>
<accession>A0A1D6NFU8</accession>
<evidence type="ECO:0000256" key="6">
    <source>
        <dbReference type="ARBA" id="ARBA00022692"/>
    </source>
</evidence>
<dbReference type="AlphaFoldDB" id="A0A1D6NFU8"/>
<comment type="catalytic activity">
    <reaction evidence="1">
        <text>S-ubiquitinyl-[E2 ubiquitin-conjugating enzyme]-L-cysteine + [acceptor protein]-L-lysine = [E2 ubiquitin-conjugating enzyme]-L-cysteine + N(6)-ubiquitinyl-[acceptor protein]-L-lysine.</text>
        <dbReference type="EC" id="2.3.2.27"/>
    </reaction>
</comment>
<dbReference type="OMA" id="PVRDRTM"/>
<evidence type="ECO:0000256" key="1">
    <source>
        <dbReference type="ARBA" id="ARBA00000900"/>
    </source>
</evidence>
<organism evidence="12">
    <name type="scientific">Zea mays</name>
    <name type="common">Maize</name>
    <dbReference type="NCBI Taxonomy" id="4577"/>
    <lineage>
        <taxon>Eukaryota</taxon>
        <taxon>Viridiplantae</taxon>
        <taxon>Streptophyta</taxon>
        <taxon>Embryophyta</taxon>
        <taxon>Tracheophyta</taxon>
        <taxon>Spermatophyta</taxon>
        <taxon>Magnoliopsida</taxon>
        <taxon>Liliopsida</taxon>
        <taxon>Poales</taxon>
        <taxon>Poaceae</taxon>
        <taxon>PACMAD clade</taxon>
        <taxon>Panicoideae</taxon>
        <taxon>Andropogonodae</taxon>
        <taxon>Andropogoneae</taxon>
        <taxon>Tripsacinae</taxon>
        <taxon>Zea</taxon>
    </lineage>
</organism>
<gene>
    <name evidence="12" type="ORF">ZEAMMB73_Zm00001d043871</name>
</gene>
<name>A0A1D6NFU8_MAIZE</name>
<evidence type="ECO:0000256" key="9">
    <source>
        <dbReference type="ARBA" id="ARBA00023136"/>
    </source>
</evidence>
<dbReference type="Pfam" id="PF25333">
    <property type="entry name" value="DUF2921_N"/>
    <property type="match status" value="3"/>
</dbReference>
<keyword evidence="6" id="KW-0812">Transmembrane</keyword>
<proteinExistence type="predicted"/>
<evidence type="ECO:0000256" key="5">
    <source>
        <dbReference type="ARBA" id="ARBA00022679"/>
    </source>
</evidence>
<reference evidence="12" key="1">
    <citation type="submission" date="2015-12" db="EMBL/GenBank/DDBJ databases">
        <title>Update maize B73 reference genome by single molecule sequencing technologies.</title>
        <authorList>
            <consortium name="Maize Genome Sequencing Project"/>
            <person name="Ware D."/>
        </authorList>
    </citation>
    <scope>NUCLEOTIDE SEQUENCE [LARGE SCALE GENOMIC DNA]</scope>
    <source>
        <tissue evidence="12">Seedling</tissue>
    </source>
</reference>
<comment type="subcellular location">
    <subcellularLocation>
        <location evidence="2">Endomembrane system</location>
        <topology evidence="2">Multi-pass membrane protein</topology>
    </subcellularLocation>
</comment>
<keyword evidence="9" id="KW-0472">Membrane</keyword>
<dbReference type="Pfam" id="PF11145">
    <property type="entry name" value="DUF2921"/>
    <property type="match status" value="1"/>
</dbReference>
<dbReference type="GO" id="GO:0061630">
    <property type="term" value="F:ubiquitin protein ligase activity"/>
    <property type="evidence" value="ECO:0007669"/>
    <property type="project" value="UniProtKB-EC"/>
</dbReference>
<dbReference type="GO" id="GO:0012505">
    <property type="term" value="C:endomembrane system"/>
    <property type="evidence" value="ECO:0007669"/>
    <property type="project" value="UniProtKB-SubCell"/>
</dbReference>
<dbReference type="eggNOG" id="ENOG502QS79">
    <property type="taxonomic scope" value="Eukaryota"/>
</dbReference>
<evidence type="ECO:0000256" key="4">
    <source>
        <dbReference type="ARBA" id="ARBA00012483"/>
    </source>
</evidence>
<feature type="domain" description="SWEET-like" evidence="10">
    <location>
        <begin position="628"/>
        <end position="897"/>
    </location>
</feature>
<dbReference type="ExpressionAtlas" id="A0A1D6NFU8">
    <property type="expression patterns" value="baseline and differential"/>
</dbReference>
<comment type="pathway">
    <text evidence="3">Protein modification; protein ubiquitination.</text>
</comment>
<dbReference type="EMBL" id="CM007649">
    <property type="protein sequence ID" value="ONM39335.1"/>
    <property type="molecule type" value="Genomic_DNA"/>
</dbReference>
<evidence type="ECO:0000313" key="12">
    <source>
        <dbReference type="EMBL" id="ONM39335.1"/>
    </source>
</evidence>
<evidence type="ECO:0000259" key="11">
    <source>
        <dbReference type="Pfam" id="PF25333"/>
    </source>
</evidence>
<keyword evidence="8" id="KW-1133">Transmembrane helix</keyword>
<evidence type="ECO:0000259" key="10">
    <source>
        <dbReference type="Pfam" id="PF11145"/>
    </source>
</evidence>
<keyword evidence="5" id="KW-0808">Transferase</keyword>
<evidence type="ECO:0000256" key="8">
    <source>
        <dbReference type="ARBA" id="ARBA00022989"/>
    </source>
</evidence>
<feature type="domain" description="DUF2921" evidence="11">
    <location>
        <begin position="442"/>
        <end position="615"/>
    </location>
</feature>
<evidence type="ECO:0000256" key="3">
    <source>
        <dbReference type="ARBA" id="ARBA00004906"/>
    </source>
</evidence>
<feature type="domain" description="DUF2921" evidence="11">
    <location>
        <begin position="72"/>
        <end position="206"/>
    </location>
</feature>
<sequence length="947" mass="102756">MARPQRTDASSAHQFLLLSLLRLLLLLPSAKAASFSTLCGSAPPRDLPIAKHSRSDLPSPPAHGAYRSLPSITAGHFSGGRDLRFARDRPYTRALTFYPRGGSARATSDPAATHLSATLTLAGTRDRDRDGARPHSVSFDLDGYYYSSSSSSSSTAAASTAELCMVGSGSYAEEDGFGVVVLSDVVLRLRLPHPSNLSRPFVTGSVAGADFRPIALVAYAEDGYAYGEAEAASCPAPPVPARAVGQVLGAGHRTCHRFRALLRSSYNLEYRSNEHDGASSSSSSFPLRPRHGIMYVNQIRCAAGGAVRAYMVFYANQSVASPYTYSNYTAVGRRTLVVGDEALVADGLWDPSRTQLCLRACRVASSGSGRARADLQVRECGIGVRFWFPAVWSIRDRRSVVTGTIWNTSGGDTAGVISVSRTGSYRGILSGISYNYTLVEEAKRHYDSIPALSKERRGRFPGNYSYRDFNFQFFLEKQVLPGYAWAVTIGSALVEGDELMADSAFSLHGAAELNKQRLLNVSYGFEYQVASVKHANFSPPEMPPRLQRISAEGVYDIETGSLCLVACQVGSGSSDCDVLVTFQFAPVNSVEGERGVGTIKSLRKRSDPLFFEAVDFVSYGMTAQEIVQSSSRMDMESVMLVVSMALSCAFTALQLRHVSKHPEALPATSVTMLVVLALGYVIPLVLNLEDRYTDSRRRYMLQLTSAGSLDLNEFMLRASTMLALVLQLRLLQLALSRRSTGQAGSTIWICLPLYVLGAVVVWIVHTSDGHHHGPRATALSVSAPSGPALVDDLAAYAGLVLDGFLLPQVVSNAFSGSRVRALSPWFYAGGTVIRAAPHAYDVFRKHSYVPSWNATTYVYASPRDDLYGVAWDIAIPCGAMLLAALLFLQQRLGGAFLCRLKSRRSGSGEYEMLKDCDNKILGSFIITLVLLKSPWDQLSFTLSLFHV</sequence>
<dbReference type="PANTHER" id="PTHR33389">
    <property type="entry name" value="FAMILY PROTEIN, PUTATIVE (DUF2921)-RELATED"/>
    <property type="match status" value="1"/>
</dbReference>
<dbReference type="InterPro" id="IPR021319">
    <property type="entry name" value="DUF2921"/>
</dbReference>
<evidence type="ECO:0000256" key="2">
    <source>
        <dbReference type="ARBA" id="ARBA00004127"/>
    </source>
</evidence>
<dbReference type="InterPro" id="IPR057425">
    <property type="entry name" value="DUF2921_N"/>
</dbReference>
<protein>
    <recommendedName>
        <fullName evidence="4">RING-type E3 ubiquitin transferase</fullName>
        <ecNumber evidence="4">2.3.2.27</ecNumber>
    </recommendedName>
</protein>
<dbReference type="EC" id="2.3.2.27" evidence="4"/>
<evidence type="ECO:0000256" key="7">
    <source>
        <dbReference type="ARBA" id="ARBA00022786"/>
    </source>
</evidence>
<feature type="domain" description="DUF2921" evidence="11">
    <location>
        <begin position="233"/>
        <end position="412"/>
    </location>
</feature>
<dbReference type="PaxDb" id="4577-GRMZM2G164628_P01"/>
<dbReference type="InParanoid" id="A0A1D6NFU8"/>